<sequence>MSTSLVNLVFCLTLGFMLCQIQALTVEEDDTITFSQLHRMYGARTPSDWRAKWTSETIHACKENLLLIKEYACFVDIHKSAGRKRTEDAFVDSSLAHDFLRGLMEKRTLKRYKRASATSECCAGDSSCVWEELAEYCTHQREVRAMDE</sequence>
<feature type="chain" id="PRO_5046332475" evidence="1">
    <location>
        <begin position="24"/>
        <end position="148"/>
    </location>
</feature>
<evidence type="ECO:0000313" key="3">
    <source>
        <dbReference type="RefSeq" id="XP_006815152.1"/>
    </source>
</evidence>
<dbReference type="GeneID" id="100375961"/>
<name>A0ABM0M561_SACKO</name>
<protein>
    <submittedName>
        <fullName evidence="3">Probable insulin-like peptide 7-like</fullName>
    </submittedName>
</protein>
<evidence type="ECO:0000256" key="1">
    <source>
        <dbReference type="SAM" id="SignalP"/>
    </source>
</evidence>
<keyword evidence="1" id="KW-0732">Signal</keyword>
<feature type="signal peptide" evidence="1">
    <location>
        <begin position="1"/>
        <end position="23"/>
    </location>
</feature>
<dbReference type="RefSeq" id="XP_006815152.1">
    <property type="nucleotide sequence ID" value="XM_006815089.1"/>
</dbReference>
<dbReference type="Proteomes" id="UP000694865">
    <property type="component" value="Unplaced"/>
</dbReference>
<organism evidence="2 3">
    <name type="scientific">Saccoglossus kowalevskii</name>
    <name type="common">Acorn worm</name>
    <dbReference type="NCBI Taxonomy" id="10224"/>
    <lineage>
        <taxon>Eukaryota</taxon>
        <taxon>Metazoa</taxon>
        <taxon>Hemichordata</taxon>
        <taxon>Enteropneusta</taxon>
        <taxon>Harrimaniidae</taxon>
        <taxon>Saccoglossus</taxon>
    </lineage>
</organism>
<keyword evidence="2" id="KW-1185">Reference proteome</keyword>
<proteinExistence type="predicted"/>
<reference evidence="3" key="1">
    <citation type="submission" date="2025-08" db="UniProtKB">
        <authorList>
            <consortium name="RefSeq"/>
        </authorList>
    </citation>
    <scope>IDENTIFICATION</scope>
    <source>
        <tissue evidence="3">Testes</tissue>
    </source>
</reference>
<gene>
    <name evidence="3" type="primary">LOC100375961</name>
</gene>
<accession>A0ABM0M561</accession>
<evidence type="ECO:0000313" key="2">
    <source>
        <dbReference type="Proteomes" id="UP000694865"/>
    </source>
</evidence>
<dbReference type="Gene3D" id="1.10.100.10">
    <property type="entry name" value="Insulin-like"/>
    <property type="match status" value="1"/>
</dbReference>